<dbReference type="eggNOG" id="COG0755">
    <property type="taxonomic scope" value="Bacteria"/>
</dbReference>
<feature type="transmembrane region" description="Helical" evidence="6">
    <location>
        <begin position="78"/>
        <end position="97"/>
    </location>
</feature>
<name>A0A1I2E4W5_9BACT</name>
<dbReference type="GO" id="GO:0017004">
    <property type="term" value="P:cytochrome complex assembly"/>
    <property type="evidence" value="ECO:0007669"/>
    <property type="project" value="UniProtKB-KW"/>
</dbReference>
<evidence type="ECO:0000259" key="8">
    <source>
        <dbReference type="Pfam" id="PF05140"/>
    </source>
</evidence>
<evidence type="ECO:0000256" key="2">
    <source>
        <dbReference type="ARBA" id="ARBA00022692"/>
    </source>
</evidence>
<keyword evidence="3" id="KW-0201">Cytochrome c-type biogenesis</keyword>
<feature type="transmembrane region" description="Helical" evidence="6">
    <location>
        <begin position="661"/>
        <end position="677"/>
    </location>
</feature>
<feature type="transmembrane region" description="Helical" evidence="6">
    <location>
        <begin position="767"/>
        <end position="791"/>
    </location>
</feature>
<feature type="transmembrane region" description="Helical" evidence="6">
    <location>
        <begin position="722"/>
        <end position="746"/>
    </location>
</feature>
<dbReference type="RefSeq" id="WP_010528895.1">
    <property type="nucleotide sequence ID" value="NZ_AFSL01000105.1"/>
</dbReference>
<evidence type="ECO:0000256" key="4">
    <source>
        <dbReference type="ARBA" id="ARBA00022989"/>
    </source>
</evidence>
<dbReference type="OrthoDB" id="9814290at2"/>
<feature type="transmembrane region" description="Helical" evidence="6">
    <location>
        <begin position="12"/>
        <end position="31"/>
    </location>
</feature>
<feature type="domain" description="Cytochrome c assembly protein" evidence="7">
    <location>
        <begin position="655"/>
        <end position="859"/>
    </location>
</feature>
<feature type="transmembrane region" description="Helical" evidence="6">
    <location>
        <begin position="51"/>
        <end position="71"/>
    </location>
</feature>
<evidence type="ECO:0000256" key="1">
    <source>
        <dbReference type="ARBA" id="ARBA00004141"/>
    </source>
</evidence>
<feature type="transmembrane region" description="Helical" evidence="6">
    <location>
        <begin position="806"/>
        <end position="824"/>
    </location>
</feature>
<evidence type="ECO:0000313" key="10">
    <source>
        <dbReference type="Proteomes" id="UP000181976"/>
    </source>
</evidence>
<organism evidence="9 10">
    <name type="scientific">Thermophagus xiamenensis</name>
    <dbReference type="NCBI Taxonomy" id="385682"/>
    <lineage>
        <taxon>Bacteria</taxon>
        <taxon>Pseudomonadati</taxon>
        <taxon>Bacteroidota</taxon>
        <taxon>Bacteroidia</taxon>
        <taxon>Marinilabiliales</taxon>
        <taxon>Marinilabiliaceae</taxon>
        <taxon>Thermophagus</taxon>
    </lineage>
</organism>
<feature type="transmembrane region" description="Helical" evidence="6">
    <location>
        <begin position="305"/>
        <end position="324"/>
    </location>
</feature>
<feature type="transmembrane region" description="Helical" evidence="6">
    <location>
        <begin position="871"/>
        <end position="889"/>
    </location>
</feature>
<keyword evidence="2 6" id="KW-0812">Transmembrane</keyword>
<keyword evidence="4 6" id="KW-1133">Transmembrane helix</keyword>
<gene>
    <name evidence="9" type="ORF">SAMN05444380_12136</name>
</gene>
<evidence type="ECO:0000259" key="7">
    <source>
        <dbReference type="Pfam" id="PF01578"/>
    </source>
</evidence>
<dbReference type="InterPro" id="IPR007816">
    <property type="entry name" value="ResB-like_domain"/>
</dbReference>
<feature type="transmembrane region" description="Helical" evidence="6">
    <location>
        <begin position="345"/>
        <end position="364"/>
    </location>
</feature>
<feature type="transmembrane region" description="Helical" evidence="6">
    <location>
        <begin position="591"/>
        <end position="617"/>
    </location>
</feature>
<evidence type="ECO:0000256" key="6">
    <source>
        <dbReference type="SAM" id="Phobius"/>
    </source>
</evidence>
<dbReference type="GO" id="GO:0020037">
    <property type="term" value="F:heme binding"/>
    <property type="evidence" value="ECO:0007669"/>
    <property type="project" value="InterPro"/>
</dbReference>
<dbReference type="InterPro" id="IPR045062">
    <property type="entry name" value="Cyt_c_biogenesis_CcsA/CcmC"/>
</dbReference>
<dbReference type="PANTHER" id="PTHR30071:SF1">
    <property type="entry name" value="CYTOCHROME B_B6 PROTEIN-RELATED"/>
    <property type="match status" value="1"/>
</dbReference>
<feature type="transmembrane region" description="Helical" evidence="6">
    <location>
        <begin position="831"/>
        <end position="851"/>
    </location>
</feature>
<dbReference type="Pfam" id="PF01578">
    <property type="entry name" value="Cytochrom_C_asm"/>
    <property type="match status" value="1"/>
</dbReference>
<evidence type="ECO:0000256" key="5">
    <source>
        <dbReference type="ARBA" id="ARBA00023136"/>
    </source>
</evidence>
<feature type="transmembrane region" description="Helical" evidence="6">
    <location>
        <begin position="629"/>
        <end position="649"/>
    </location>
</feature>
<protein>
    <submittedName>
        <fullName evidence="9">Cytochrome c-type biogenesis protein CcsB</fullName>
    </submittedName>
</protein>
<dbReference type="Proteomes" id="UP000181976">
    <property type="component" value="Unassembled WGS sequence"/>
</dbReference>
<dbReference type="GO" id="GO:0005886">
    <property type="term" value="C:plasma membrane"/>
    <property type="evidence" value="ECO:0007669"/>
    <property type="project" value="TreeGrafter"/>
</dbReference>
<dbReference type="InterPro" id="IPR002541">
    <property type="entry name" value="Cyt_c_assembly"/>
</dbReference>
<keyword evidence="5 6" id="KW-0472">Membrane</keyword>
<dbReference type="eggNOG" id="COG1333">
    <property type="taxonomic scope" value="Bacteria"/>
</dbReference>
<comment type="subcellular location">
    <subcellularLocation>
        <location evidence="1">Membrane</location>
        <topology evidence="1">Multi-pass membrane protein</topology>
    </subcellularLocation>
</comment>
<proteinExistence type="predicted"/>
<sequence>MERIINFLVSRRLMGILFLILAAVLAVATFLENDFGTRAARAMVYNTWWFELLFVLLAINMFGSLFIFNLWRWEKAPVTIFHCAFFVIICGAAITRYTGYEGKMHIREGNTSNTIYTIDEYVSIEIHDQSGTRAFHKRVFLSAKTPRQFSAKVKINEEKYKIKSTGYIPSVKGSRSSDMVIFTISNGKQTQTLHVYGQPGKVGQPESLVLNNGTLIIKYGSLPLQLPFSLYLRKFEIERYPGSESPSSYASEVTVIDPDNSTKRDFRIFMNNILSYKGYRFYQSSYDRDEKGTILSVNHDFTGTLITYIGYFLLSISMIWSLFAPHTRFRQLLTKTNRIYQARKMLAILILTTIASPSKGQNLFPYPDQKIAKAFGEIWVQGKGGRIKPLNSLHQEIMVKLVKHNSFKGLTPDQMLLGILSYPNEWKQVPLITIKHPKLKKILGIDGRKAALNDFFSTDHQYKIMQLVNDAYRKSPANRNKLEQELIKVDEQVNVFFMAQSGQFHRIFPVSKDPQIPWISPVEKRLNLSQKDSLFISQSVNMLINTLRNNDKEKTFQLVNKLKSFQEDKAGHILPSKTKMQAELLYNRLNIFMWLATFFFSIGIVLIIYNIASLIYLPLYKKWVHKLSIVLILAGFLYQSFGLGLRWYISNHAPWSNGYESMLTIAWTLLLAGLLFSRRSPLVLSVTTLFAGIVLMVSHLSWMNPEITNLVPVLKSYWLTLHVAVIIGGYGFLTLGALLGFMNLLITSLKTPSNASRLKNTIMELTAINEMSLIVGLYLMTIGSFLGGIWANESWGRYWGWDPKETWSLITILIYAFVVHMRLIPGLRNFLVFNTASLIAFASVIMTYLGVNYYLTGMHSYAAGDPVPIPTPIYYIVAVIVTVIIAAFWKEQRFTIKESH</sequence>
<dbReference type="InParanoid" id="A0A1I2E4W5"/>
<dbReference type="AlphaFoldDB" id="A0A1I2E4W5"/>
<evidence type="ECO:0000313" key="9">
    <source>
        <dbReference type="EMBL" id="SFE87703.1"/>
    </source>
</evidence>
<accession>A0A1I2E4W5</accession>
<reference evidence="9 10" key="1">
    <citation type="submission" date="2016-10" db="EMBL/GenBank/DDBJ databases">
        <authorList>
            <person name="de Groot N.N."/>
        </authorList>
    </citation>
    <scope>NUCLEOTIDE SEQUENCE [LARGE SCALE GENOMIC DNA]</scope>
    <source>
        <strain evidence="9 10">DSM 19012</strain>
    </source>
</reference>
<feature type="domain" description="ResB-like" evidence="8">
    <location>
        <begin position="73"/>
        <end position="158"/>
    </location>
</feature>
<dbReference type="STRING" id="385682.SAMN05444380_12136"/>
<dbReference type="EMBL" id="FONA01000021">
    <property type="protein sequence ID" value="SFE87703.1"/>
    <property type="molecule type" value="Genomic_DNA"/>
</dbReference>
<dbReference type="Pfam" id="PF05140">
    <property type="entry name" value="ResB"/>
    <property type="match status" value="2"/>
</dbReference>
<dbReference type="PANTHER" id="PTHR30071">
    <property type="entry name" value="HEME EXPORTER PROTEIN C"/>
    <property type="match status" value="1"/>
</dbReference>
<evidence type="ECO:0000256" key="3">
    <source>
        <dbReference type="ARBA" id="ARBA00022748"/>
    </source>
</evidence>
<keyword evidence="10" id="KW-1185">Reference proteome</keyword>
<feature type="domain" description="ResB-like" evidence="8">
    <location>
        <begin position="217"/>
        <end position="293"/>
    </location>
</feature>
<feature type="transmembrane region" description="Helical" evidence="6">
    <location>
        <begin position="682"/>
        <end position="702"/>
    </location>
</feature>